<sequence length="423" mass="48397">MFDLISSNLKSGRLQRMESHAPLHTLRQPVLSLKTILSLKTASSLTRSFLLLLFCAMPLAAQETPEEGRARIPRPEVKKPKDPQREKALQKVLENWSESSKRIDRLEAEHIHYKFDHTFQVVYQSRGKVFFEAPGKGRIDMQPIKQGNNGGVGAKHEVEHNGVKRKYNIQEDQEESWISDGELITQIKESDKTYIELPIPKELHGSNVMNGPLPFLFGLPPEEARRRFDLELMDLTKDSIVIKATPRTAMDHQNFKVALIKLSPQNYLPQGVKLFEGSDSDETYMFKDFEINKKGFLGGVFDKDPFKPNLSRYSRVQLPEDEKQNKTTMMPQLGGQQLPVPRPQTQNVTPIVPPDKFPNLIGLGHKEAKAEAEKLGFKTSFVPGKSMENEEYHYKVYDMQVIEKDGEKVLRMTVYDNPNRVKN</sequence>
<reference evidence="2 3" key="1">
    <citation type="submission" date="2019-02" db="EMBL/GenBank/DDBJ databases">
        <title>Deep-cultivation of Planctomycetes and their phenomic and genomic characterization uncovers novel biology.</title>
        <authorList>
            <person name="Wiegand S."/>
            <person name="Jogler M."/>
            <person name="Boedeker C."/>
            <person name="Pinto D."/>
            <person name="Vollmers J."/>
            <person name="Rivas-Marin E."/>
            <person name="Kohn T."/>
            <person name="Peeters S.H."/>
            <person name="Heuer A."/>
            <person name="Rast P."/>
            <person name="Oberbeckmann S."/>
            <person name="Bunk B."/>
            <person name="Jeske O."/>
            <person name="Meyerdierks A."/>
            <person name="Storesund J.E."/>
            <person name="Kallscheuer N."/>
            <person name="Luecker S."/>
            <person name="Lage O.M."/>
            <person name="Pohl T."/>
            <person name="Merkel B.J."/>
            <person name="Hornburger P."/>
            <person name="Mueller R.-W."/>
            <person name="Bruemmer F."/>
            <person name="Labrenz M."/>
            <person name="Spormann A.M."/>
            <person name="Op den Camp H."/>
            <person name="Overmann J."/>
            <person name="Amann R."/>
            <person name="Jetten M.S.M."/>
            <person name="Mascher T."/>
            <person name="Medema M.H."/>
            <person name="Devos D.P."/>
            <person name="Kaster A.-K."/>
            <person name="Ovreas L."/>
            <person name="Rohde M."/>
            <person name="Galperin M.Y."/>
            <person name="Jogler C."/>
        </authorList>
    </citation>
    <scope>NUCLEOTIDE SEQUENCE [LARGE SCALE GENOMIC DNA]</scope>
    <source>
        <strain evidence="2 3">Pla110</strain>
    </source>
</reference>
<evidence type="ECO:0000256" key="1">
    <source>
        <dbReference type="SAM" id="MobiDB-lite"/>
    </source>
</evidence>
<dbReference type="EMBL" id="CP036281">
    <property type="protein sequence ID" value="QDU81845.1"/>
    <property type="molecule type" value="Genomic_DNA"/>
</dbReference>
<evidence type="ECO:0000313" key="3">
    <source>
        <dbReference type="Proteomes" id="UP000317178"/>
    </source>
</evidence>
<name>A0A518CRL0_9PLAN</name>
<keyword evidence="3" id="KW-1185">Reference proteome</keyword>
<dbReference type="Proteomes" id="UP000317178">
    <property type="component" value="Chromosome"/>
</dbReference>
<dbReference type="OrthoDB" id="243478at2"/>
<dbReference type="Gene3D" id="2.50.20.10">
    <property type="entry name" value="Lipoprotein localisation LolA/LolB/LppX"/>
    <property type="match status" value="1"/>
</dbReference>
<protein>
    <submittedName>
        <fullName evidence="2">Uncharacterized protein</fullName>
    </submittedName>
</protein>
<accession>A0A518CRL0</accession>
<dbReference type="AlphaFoldDB" id="A0A518CRL0"/>
<gene>
    <name evidence="2" type="ORF">Pla110_35960</name>
</gene>
<feature type="compositionally biased region" description="Basic and acidic residues" evidence="1">
    <location>
        <begin position="66"/>
        <end position="84"/>
    </location>
</feature>
<organism evidence="2 3">
    <name type="scientific">Polystyrenella longa</name>
    <dbReference type="NCBI Taxonomy" id="2528007"/>
    <lineage>
        <taxon>Bacteria</taxon>
        <taxon>Pseudomonadati</taxon>
        <taxon>Planctomycetota</taxon>
        <taxon>Planctomycetia</taxon>
        <taxon>Planctomycetales</taxon>
        <taxon>Planctomycetaceae</taxon>
        <taxon>Polystyrenella</taxon>
    </lineage>
</organism>
<dbReference type="RefSeq" id="WP_144997538.1">
    <property type="nucleotide sequence ID" value="NZ_CP036281.1"/>
</dbReference>
<evidence type="ECO:0000313" key="2">
    <source>
        <dbReference type="EMBL" id="QDU81845.1"/>
    </source>
</evidence>
<feature type="region of interest" description="Disordered" evidence="1">
    <location>
        <begin position="64"/>
        <end position="84"/>
    </location>
</feature>
<dbReference type="KEGG" id="plon:Pla110_35960"/>
<proteinExistence type="predicted"/>